<sequence length="237" mass="26953">MLTTILVEVGISTDKTELEREQAHYSSQAEVTPKTDDTFLALEDYRRAISESNRLRTENEALKTEIARFQASGVSMVEISSTPHEQGKKYAEYVAATAELARTMDERKDLAGFGELFNDEEILSLYDSLIINHGIEQLRGKMLFSWEFSPSERADWAVAALSENSTIDESKIRSVKNILNDAYAKTAPFLMSEGEREKVSNQVKDELAEFLTESELEYYRTLFGSDSWIPRPQSLFH</sequence>
<reference evidence="2 3" key="1">
    <citation type="submission" date="2023-10" db="EMBL/GenBank/DDBJ databases">
        <title>Rubellicoccus peritrichatus gen. nov., sp. nov., isolated from an algae of coral reef tank.</title>
        <authorList>
            <person name="Luo J."/>
        </authorList>
    </citation>
    <scope>NUCLEOTIDE SEQUENCE [LARGE SCALE GENOMIC DNA]</scope>
    <source>
        <strain evidence="2 3">CR14</strain>
    </source>
</reference>
<dbReference type="AlphaFoldDB" id="A0AAQ3QYD8"/>
<keyword evidence="3" id="KW-1185">Reference proteome</keyword>
<gene>
    <name evidence="2" type="ORF">RZN69_11405</name>
</gene>
<dbReference type="EMBL" id="CP136920">
    <property type="protein sequence ID" value="WOO43695.1"/>
    <property type="molecule type" value="Genomic_DNA"/>
</dbReference>
<keyword evidence="1" id="KW-0175">Coiled coil</keyword>
<evidence type="ECO:0000313" key="3">
    <source>
        <dbReference type="Proteomes" id="UP001304300"/>
    </source>
</evidence>
<dbReference type="KEGG" id="puo:RZN69_11405"/>
<accession>A0AAQ3QYD8</accession>
<feature type="coiled-coil region" evidence="1">
    <location>
        <begin position="45"/>
        <end position="72"/>
    </location>
</feature>
<name>A0AAQ3QYD8_9BACT</name>
<evidence type="ECO:0000313" key="2">
    <source>
        <dbReference type="EMBL" id="WOO43695.1"/>
    </source>
</evidence>
<dbReference type="RefSeq" id="WP_317836291.1">
    <property type="nucleotide sequence ID" value="NZ_CP136920.1"/>
</dbReference>
<evidence type="ECO:0000256" key="1">
    <source>
        <dbReference type="SAM" id="Coils"/>
    </source>
</evidence>
<proteinExistence type="predicted"/>
<organism evidence="2 3">
    <name type="scientific">Rubellicoccus peritrichatus</name>
    <dbReference type="NCBI Taxonomy" id="3080537"/>
    <lineage>
        <taxon>Bacteria</taxon>
        <taxon>Pseudomonadati</taxon>
        <taxon>Verrucomicrobiota</taxon>
        <taxon>Opitutia</taxon>
        <taxon>Puniceicoccales</taxon>
        <taxon>Cerasicoccaceae</taxon>
        <taxon>Rubellicoccus</taxon>
    </lineage>
</organism>
<protein>
    <submittedName>
        <fullName evidence="2">Uncharacterized protein</fullName>
    </submittedName>
</protein>
<dbReference type="Proteomes" id="UP001304300">
    <property type="component" value="Chromosome"/>
</dbReference>